<reference evidence="2 3" key="1">
    <citation type="submission" date="2020-02" db="EMBL/GenBank/DDBJ databases">
        <authorList>
            <person name="Ma Q."/>
            <person name="Huang Y."/>
            <person name="Song X."/>
            <person name="Pei D."/>
        </authorList>
    </citation>
    <scope>NUCLEOTIDE SEQUENCE [LARGE SCALE GENOMIC DNA]</scope>
    <source>
        <strain evidence="2">Sxm20200214</strain>
        <tissue evidence="2">Leaf</tissue>
    </source>
</reference>
<feature type="region of interest" description="Disordered" evidence="1">
    <location>
        <begin position="50"/>
        <end position="71"/>
    </location>
</feature>
<evidence type="ECO:0000256" key="1">
    <source>
        <dbReference type="SAM" id="MobiDB-lite"/>
    </source>
</evidence>
<name>A0A8X7TMD9_BRACI</name>
<sequence length="220" mass="23746">MTDGLWGLIEALRRGCSSWSSFDRSRIRASFLMPGGSGVALEIAGALEDEVEHSQEEVEASSSNPPPSDRLERQLARRLSFHTSRSALAGKAASGLPPIPIPDSDDEGSLEIRRPSVSLSSGLKDSSAAASRKRCRSSKAVMQELSRSKRESKGRRFVLEGDSPSSVGQDDLVSLARRTRFVGCRPPSLASPEEEGSYAKVVVASSKVGFVGYMCFCYRC</sequence>
<evidence type="ECO:0000313" key="2">
    <source>
        <dbReference type="EMBL" id="KAG2247247.1"/>
    </source>
</evidence>
<feature type="region of interest" description="Disordered" evidence="1">
    <location>
        <begin position="88"/>
        <end position="169"/>
    </location>
</feature>
<dbReference type="Proteomes" id="UP000886595">
    <property type="component" value="Unassembled WGS sequence"/>
</dbReference>
<protein>
    <submittedName>
        <fullName evidence="2">Uncharacterized protein</fullName>
    </submittedName>
</protein>
<keyword evidence="3" id="KW-1185">Reference proteome</keyword>
<dbReference type="EMBL" id="JAAMPC010000017">
    <property type="protein sequence ID" value="KAG2247247.1"/>
    <property type="molecule type" value="Genomic_DNA"/>
</dbReference>
<accession>A0A8X7TMD9</accession>
<organism evidence="2 3">
    <name type="scientific">Brassica carinata</name>
    <name type="common">Ethiopian mustard</name>
    <name type="synonym">Abyssinian cabbage</name>
    <dbReference type="NCBI Taxonomy" id="52824"/>
    <lineage>
        <taxon>Eukaryota</taxon>
        <taxon>Viridiplantae</taxon>
        <taxon>Streptophyta</taxon>
        <taxon>Embryophyta</taxon>
        <taxon>Tracheophyta</taxon>
        <taxon>Spermatophyta</taxon>
        <taxon>Magnoliopsida</taxon>
        <taxon>eudicotyledons</taxon>
        <taxon>Gunneridae</taxon>
        <taxon>Pentapetalae</taxon>
        <taxon>rosids</taxon>
        <taxon>malvids</taxon>
        <taxon>Brassicales</taxon>
        <taxon>Brassicaceae</taxon>
        <taxon>Brassiceae</taxon>
        <taxon>Brassica</taxon>
    </lineage>
</organism>
<feature type="compositionally biased region" description="Low complexity" evidence="1">
    <location>
        <begin position="116"/>
        <end position="130"/>
    </location>
</feature>
<gene>
    <name evidence="2" type="ORF">Bca52824_086875</name>
</gene>
<dbReference type="AlphaFoldDB" id="A0A8X7TMD9"/>
<proteinExistence type="predicted"/>
<evidence type="ECO:0000313" key="3">
    <source>
        <dbReference type="Proteomes" id="UP000886595"/>
    </source>
</evidence>
<comment type="caution">
    <text evidence="2">The sequence shown here is derived from an EMBL/GenBank/DDBJ whole genome shotgun (WGS) entry which is preliminary data.</text>
</comment>